<feature type="chain" id="PRO_5025403319" description="DUF2282 domain-containing protein" evidence="1">
    <location>
        <begin position="22"/>
        <end position="99"/>
    </location>
</feature>
<organism evidence="2 3">
    <name type="scientific">Methylobacterium mesophilicum SR1.6/6</name>
    <dbReference type="NCBI Taxonomy" id="908290"/>
    <lineage>
        <taxon>Bacteria</taxon>
        <taxon>Pseudomonadati</taxon>
        <taxon>Pseudomonadota</taxon>
        <taxon>Alphaproteobacteria</taxon>
        <taxon>Hyphomicrobiales</taxon>
        <taxon>Methylobacteriaceae</taxon>
        <taxon>Methylobacterium</taxon>
    </lineage>
</organism>
<dbReference type="OrthoDB" id="7870801at2"/>
<proteinExistence type="predicted"/>
<dbReference type="AlphaFoldDB" id="A0A6B9FYF5"/>
<accession>A0A6B9FYF5</accession>
<reference evidence="2 3" key="1">
    <citation type="journal article" date="2012" name="Genet. Mol. Biol.">
        <title>Analysis of 16S rRNA and mxaF genes revealing insights into Methylobacterium niche-specific plant association.</title>
        <authorList>
            <person name="Dourado M.N."/>
            <person name="Andreote F.D."/>
            <person name="Dini-Andreote F."/>
            <person name="Conti R."/>
            <person name="Araujo J.M."/>
            <person name="Araujo W.L."/>
        </authorList>
    </citation>
    <scope>NUCLEOTIDE SEQUENCE [LARGE SCALE GENOMIC DNA]</scope>
    <source>
        <strain evidence="2 3">SR1.6/6</strain>
    </source>
</reference>
<dbReference type="EMBL" id="CP043538">
    <property type="protein sequence ID" value="QGY05538.1"/>
    <property type="molecule type" value="Genomic_DNA"/>
</dbReference>
<protein>
    <recommendedName>
        <fullName evidence="4">DUF2282 domain-containing protein</fullName>
    </recommendedName>
</protein>
<evidence type="ECO:0000256" key="1">
    <source>
        <dbReference type="SAM" id="SignalP"/>
    </source>
</evidence>
<keyword evidence="1" id="KW-0732">Signal</keyword>
<feature type="signal peptide" evidence="1">
    <location>
        <begin position="1"/>
        <end position="21"/>
    </location>
</feature>
<gene>
    <name evidence="2" type="ORF">MMSR116_29325</name>
</gene>
<dbReference type="KEGG" id="mmes:MMSR116_29325"/>
<reference evidence="2 3" key="2">
    <citation type="journal article" date="2013" name="Genome Announc.">
        <title>Draft Genome Sequence of Methylobacterium mesophilicum Strain SR1.6/6, Isolated from Citrus sinensis.</title>
        <authorList>
            <person name="Marinho Almeida D."/>
            <person name="Dini-Andreote F."/>
            <person name="Camargo Neves A.A."/>
            <person name="Juca Ramos R.T."/>
            <person name="Andreote F.D."/>
            <person name="Carneiro A.R."/>
            <person name="Oliveira de Souza Lima A."/>
            <person name="Caracciolo Gomes de Sa P.H."/>
            <person name="Ribeiro Barbosa M.S."/>
            <person name="Araujo W.L."/>
            <person name="Silva A."/>
        </authorList>
    </citation>
    <scope>NUCLEOTIDE SEQUENCE [LARGE SCALE GENOMIC DNA]</scope>
    <source>
        <strain evidence="2 3">SR1.6/6</strain>
    </source>
</reference>
<evidence type="ECO:0000313" key="2">
    <source>
        <dbReference type="EMBL" id="QGY05538.1"/>
    </source>
</evidence>
<dbReference type="Proteomes" id="UP000012488">
    <property type="component" value="Chromosome"/>
</dbReference>
<name>A0A6B9FYF5_9HYPH</name>
<evidence type="ECO:0008006" key="4">
    <source>
        <dbReference type="Google" id="ProtNLM"/>
    </source>
</evidence>
<sequence length="99" mass="10692">MRFISNAVVAVLLIASTGAIAQGRTYTRTFTCADLKAFVARSGNAVLASSDLIYETVHRDGGTCEQDETSAPAYEPTVDVPACFVGWRCKQRNSDSNQK</sequence>
<evidence type="ECO:0000313" key="3">
    <source>
        <dbReference type="Proteomes" id="UP000012488"/>
    </source>
</evidence>